<feature type="compositionally biased region" description="Polar residues" evidence="5">
    <location>
        <begin position="1577"/>
        <end position="1611"/>
    </location>
</feature>
<dbReference type="InterPro" id="IPR001846">
    <property type="entry name" value="VWF_type-D"/>
</dbReference>
<feature type="region of interest" description="Disordered" evidence="5">
    <location>
        <begin position="1447"/>
        <end position="1681"/>
    </location>
</feature>
<keyword evidence="6" id="KW-0732">Signal</keyword>
<dbReference type="RefSeq" id="XP_008587541.1">
    <property type="nucleotide sequence ID" value="XM_008589319.1"/>
</dbReference>
<dbReference type="InterPro" id="IPR001007">
    <property type="entry name" value="VWF_dom"/>
</dbReference>
<protein>
    <submittedName>
        <fullName evidence="10">Mucin-6</fullName>
    </submittedName>
</protein>
<evidence type="ECO:0000256" key="6">
    <source>
        <dbReference type="SAM" id="SignalP"/>
    </source>
</evidence>
<feature type="signal peptide" evidence="6">
    <location>
        <begin position="1"/>
        <end position="18"/>
    </location>
</feature>
<dbReference type="SMART" id="SM00041">
    <property type="entry name" value="CT"/>
    <property type="match status" value="1"/>
</dbReference>
<evidence type="ECO:0000256" key="1">
    <source>
        <dbReference type="ARBA" id="ARBA00022737"/>
    </source>
</evidence>
<feature type="compositionally biased region" description="Low complexity" evidence="5">
    <location>
        <begin position="1540"/>
        <end position="1576"/>
    </location>
</feature>
<proteinExistence type="predicted"/>
<feature type="compositionally biased region" description="Polar residues" evidence="5">
    <location>
        <begin position="1399"/>
        <end position="1435"/>
    </location>
</feature>
<dbReference type="InterPro" id="IPR002919">
    <property type="entry name" value="TIL_dom"/>
</dbReference>
<dbReference type="Pfam" id="PF23244">
    <property type="entry name" value="VWF"/>
    <property type="match status" value="1"/>
</dbReference>
<feature type="compositionally biased region" description="Polar residues" evidence="5">
    <location>
        <begin position="1271"/>
        <end position="1282"/>
    </location>
</feature>
<evidence type="ECO:0000259" key="7">
    <source>
        <dbReference type="PROSITE" id="PS01225"/>
    </source>
</evidence>
<dbReference type="PROSITE" id="PS01225">
    <property type="entry name" value="CTCK_2"/>
    <property type="match status" value="1"/>
</dbReference>
<keyword evidence="1" id="KW-0677">Repeat</keyword>
<dbReference type="Pfam" id="PF00094">
    <property type="entry name" value="VWD"/>
    <property type="match status" value="3"/>
</dbReference>
<feature type="compositionally biased region" description="Low complexity" evidence="5">
    <location>
        <begin position="1763"/>
        <end position="1775"/>
    </location>
</feature>
<evidence type="ECO:0000313" key="9">
    <source>
        <dbReference type="Proteomes" id="UP000694923"/>
    </source>
</evidence>
<feature type="domain" description="VWFD" evidence="8">
    <location>
        <begin position="376"/>
        <end position="560"/>
    </location>
</feature>
<dbReference type="Gene3D" id="2.10.25.10">
    <property type="entry name" value="Laminin"/>
    <property type="match status" value="3"/>
</dbReference>
<feature type="compositionally biased region" description="Polar residues" evidence="5">
    <location>
        <begin position="1324"/>
        <end position="1341"/>
    </location>
</feature>
<feature type="region of interest" description="Disordered" evidence="5">
    <location>
        <begin position="1182"/>
        <end position="1435"/>
    </location>
</feature>
<dbReference type="Proteomes" id="UP000694923">
    <property type="component" value="Unplaced"/>
</dbReference>
<keyword evidence="2" id="KW-1015">Disulfide bond</keyword>
<feature type="compositionally biased region" description="Basic and acidic residues" evidence="5">
    <location>
        <begin position="1920"/>
        <end position="1929"/>
    </location>
</feature>
<keyword evidence="3" id="KW-0325">Glycoprotein</keyword>
<dbReference type="SUPFAM" id="SSF57567">
    <property type="entry name" value="Serine protease inhibitors"/>
    <property type="match status" value="3"/>
</dbReference>
<evidence type="ECO:0000256" key="4">
    <source>
        <dbReference type="PROSITE-ProRule" id="PRU00039"/>
    </source>
</evidence>
<comment type="caution">
    <text evidence="4">Lacks conserved residue(s) required for the propagation of feature annotation.</text>
</comment>
<feature type="compositionally biased region" description="Low complexity" evidence="5">
    <location>
        <begin position="1182"/>
        <end position="1197"/>
    </location>
</feature>
<dbReference type="SMART" id="SM00215">
    <property type="entry name" value="VWC_out"/>
    <property type="match status" value="2"/>
</dbReference>
<dbReference type="GeneID" id="103604750"/>
<feature type="chain" id="PRO_5047157911" evidence="6">
    <location>
        <begin position="19"/>
        <end position="2180"/>
    </location>
</feature>
<dbReference type="SMART" id="SM00216">
    <property type="entry name" value="VWD"/>
    <property type="match status" value="3"/>
</dbReference>
<feature type="compositionally biased region" description="Low complexity" evidence="5">
    <location>
        <begin position="1304"/>
        <end position="1321"/>
    </location>
</feature>
<evidence type="ECO:0000256" key="3">
    <source>
        <dbReference type="ARBA" id="ARBA00023180"/>
    </source>
</evidence>
<dbReference type="InterPro" id="IPR006207">
    <property type="entry name" value="Cys_knot_C"/>
</dbReference>
<feature type="compositionally biased region" description="Low complexity" evidence="5">
    <location>
        <begin position="1459"/>
        <end position="1495"/>
    </location>
</feature>
<reference evidence="10" key="1">
    <citation type="submission" date="2025-08" db="UniProtKB">
        <authorList>
            <consortium name="RefSeq"/>
        </authorList>
    </citation>
    <scope>IDENTIFICATION</scope>
</reference>
<feature type="region of interest" description="Disordered" evidence="5">
    <location>
        <begin position="1750"/>
        <end position="1941"/>
    </location>
</feature>
<dbReference type="InterPro" id="IPR050780">
    <property type="entry name" value="Mucin_vWF_Thrombospondin_sf"/>
</dbReference>
<feature type="compositionally biased region" description="Low complexity" evidence="5">
    <location>
        <begin position="1356"/>
        <end position="1377"/>
    </location>
</feature>
<dbReference type="SMART" id="SM00832">
    <property type="entry name" value="C8"/>
    <property type="match status" value="3"/>
</dbReference>
<dbReference type="InterPro" id="IPR014853">
    <property type="entry name" value="VWF/SSPO/ZAN-like_Cys-rich_dom"/>
</dbReference>
<dbReference type="Pfam" id="PF08742">
    <property type="entry name" value="C8"/>
    <property type="match status" value="3"/>
</dbReference>
<organism evidence="9 10">
    <name type="scientific">Galeopterus variegatus</name>
    <name type="common">Malayan flying lemur</name>
    <name type="synonym">Cynocephalus variegatus</name>
    <dbReference type="NCBI Taxonomy" id="482537"/>
    <lineage>
        <taxon>Eukaryota</taxon>
        <taxon>Metazoa</taxon>
        <taxon>Chordata</taxon>
        <taxon>Craniata</taxon>
        <taxon>Vertebrata</taxon>
        <taxon>Euteleostomi</taxon>
        <taxon>Mammalia</taxon>
        <taxon>Eutheria</taxon>
        <taxon>Euarchontoglires</taxon>
        <taxon>Dermoptera</taxon>
        <taxon>Cynocephalidae</taxon>
        <taxon>Galeopterus</taxon>
    </lineage>
</organism>
<dbReference type="Pfam" id="PF01826">
    <property type="entry name" value="TIL"/>
    <property type="match status" value="2"/>
</dbReference>
<feature type="compositionally biased region" description="Low complexity" evidence="5">
    <location>
        <begin position="1232"/>
        <end position="1250"/>
    </location>
</feature>
<feature type="domain" description="VWFD" evidence="8">
    <location>
        <begin position="24"/>
        <end position="195"/>
    </location>
</feature>
<dbReference type="PANTHER" id="PTHR11339:SF264">
    <property type="entry name" value="MUCIN-6"/>
    <property type="match status" value="1"/>
</dbReference>
<evidence type="ECO:0000256" key="5">
    <source>
        <dbReference type="SAM" id="MobiDB-lite"/>
    </source>
</evidence>
<evidence type="ECO:0000259" key="8">
    <source>
        <dbReference type="PROSITE" id="PS51233"/>
    </source>
</evidence>
<evidence type="ECO:0000313" key="10">
    <source>
        <dbReference type="RefSeq" id="XP_008587541.1"/>
    </source>
</evidence>
<gene>
    <name evidence="10" type="primary">MUC6</name>
</gene>
<name>A0ABM0S3V0_GALVR</name>
<feature type="compositionally biased region" description="Polar residues" evidence="5">
    <location>
        <begin position="1379"/>
        <end position="1392"/>
    </location>
</feature>
<feature type="compositionally biased region" description="Polar residues" evidence="5">
    <location>
        <begin position="1500"/>
        <end position="1522"/>
    </location>
</feature>
<evidence type="ECO:0000256" key="2">
    <source>
        <dbReference type="ARBA" id="ARBA00023157"/>
    </source>
</evidence>
<feature type="domain" description="VWFD" evidence="8">
    <location>
        <begin position="847"/>
        <end position="1019"/>
    </location>
</feature>
<feature type="domain" description="CTCK" evidence="7">
    <location>
        <begin position="2090"/>
        <end position="2179"/>
    </location>
</feature>
<dbReference type="SUPFAM" id="SSF57603">
    <property type="entry name" value="FnI-like domain"/>
    <property type="match status" value="1"/>
</dbReference>
<feature type="compositionally biased region" description="Polar residues" evidence="5">
    <location>
        <begin position="1879"/>
        <end position="1888"/>
    </location>
</feature>
<dbReference type="PROSITE" id="PS51233">
    <property type="entry name" value="VWFD"/>
    <property type="match status" value="3"/>
</dbReference>
<accession>A0ABM0S3V0</accession>
<feature type="compositionally biased region" description="Polar residues" evidence="5">
    <location>
        <begin position="1200"/>
        <end position="1217"/>
    </location>
</feature>
<feature type="compositionally biased region" description="Low complexity" evidence="5">
    <location>
        <begin position="1802"/>
        <end position="1878"/>
    </location>
</feature>
<feature type="compositionally biased region" description="Low complexity" evidence="5">
    <location>
        <begin position="1612"/>
        <end position="1668"/>
    </location>
</feature>
<sequence>MLGLWLLVLLSCGRTLLSDDLDKGWCSTWGAGHFSTFDRHMYDFSGTCNYIFAASCQDASPTFSIQLRRGPDGNISRIIVELGASVVTVNEATTSIKDVGVVSLPYTGNGLQVMPFGQGVQLVAKQLELELEVLWGPDAHLMVLVEQKYMGQVCGLCGNFDGKDTNEFLSEDGELLELHKYAALQKLDDPNEICVYQAIPNPTVLQDQHAEICAQLLTLVSSECDVPKEPFVRSCQADMATCTHPDQHNCSCATLSEYSRQCSMDDEPVSSWRSPSLCSVGQCPATQVYQECGAACAKTCSNPQHSCSSFCTFGCFCPEGTVLNDLSKNHTCVPVAQCPCMLNGAVYAPGEVTMAACQTCQCTMGRWTCTERPCPGHCSLEGGSFVTTFDARPYRFHGTCTYILLQSPQLPHEGTLMAVYGKSGYSHSETSLVAVIYLSSEDKIMISQDGVITDNGDTKWLPYKTGNITVFRQTSTHLQMATTFGLELVIQLQPIFQVYITVGPQFRDQTRGLCGNFNGDTTDDFTTSVGITEGTASLFVDSWRAGNCPAALERETDPCSMSQLNKVCSETHCSVLLKKGAVFEKCHATVDPKPFYKRCVYQACNYEETFPHICAALGNYARACSLRGVLLWGWRNSVDNCTVPCTGNCTFSYNSQACDRTCLSLSHPEAECHPSAVPVDGCNCPEGTYLDHRDECVHKAQCPCVLEDGKFILPQQSTVVKGVICYCINGQLSCRGQPQTLLASCSAPKTFQSCGQSSENKFAAACAPTCQMLATGITCVPTKCEPGCVCAKGLYENANGQCVPPEECPCEFAGVSYPGGAELHTDCKTCTCSRGKWTCLQSAHCPSTCTLYGEGHVVTFDGQRFVFDGTCEYILATDGCGANNSQSTFKIMTENVICGKLGVTCSRAIKIFLGGLSIMLASRNYTVSGEDPRVQFRVKPGSLNLVLDISIPGKYSLTLIWNRHMTLFIKVTRASQDALCGLCGNHNGNMKDDFETRSKYVASSELEFVNSWKESPLCGDVSFVAEPCSLNAFRRSWAERKCGIINSQTFATCHGKVYRMPYYEACVRDTCGCDEGGDCECLCDAVAAYAKACLDKGVCVDWRAPDFCPIYCDFYNTHTRVGSGQYQYVQEANCTWHYQPCLCPGQLLSIPDTNMEGCYNCSQDEYFDHDAGMCVPCEPPQTTTTVTPRTKLLPTPTAKLRSTATGPTVTQAVTQPTAPSPGLATKSTAQSTARTTEAPPAPPVAGTTPSPGNPTPRNDLDETAQRKTYYPCQQSYPNNTSIWPHRHAHGNSNKESNNSKHEPPQTTTTVTPRTKLLPTPTAKLRSTATGPTVTQAVTQPTAPSPGLATKSTAQSTARTTEAPPAPPVAGTTPSPATRKATTPSTVSSTKTQKIPFATMSPTTVSVPNSQYTTGLPSRTSFKTPTSQPTPSHAQTSLATHVLPFSTSSVTPTSHTILRPSSPELASSASTPTSTPASTGTIPSTTTFMGTGPTHTAEPVTRTTSGTSQAHTSVGTVTTSSPLVSHPSYTPHHESTSASATTVTPKPTNTTGTPVVHTTSLTPSTPHTSFTTHSRPTGSVSTTPHTTGLPSMTSFKTTTSQPTPSHAQTSLATHVPPFSTSSVTPTSHTILSPSSPELASSASTPTSTPASTGTIPSTTTFMGTGPTHTAEPVTRTTSGTSQAHMTSLYDILQDHHQPANPITRTDLPCHSRSTIFYLLGHSNFAPGTQLQQPRDGLFRLHPNINRDHSFNNNVHGHRTHTHSRTSSVSTTPHTTGLPSMTSFKTTTSQPTPSHALTSLATHVPPFSTSSVTPTSHPVLSSSSPEMASSTSTPTSTGTIPPITTFTGTGPTHTAKPVTRTTSGTSQGHSSVGTGTSSHSNFAPGTQLQQPRDGLFHLHPNINRDHSSNNNVHGHRTHTHSRTSDSDHQWDQPRPQLSRHGHKLNFPTTSTPIRASLSPPATLSTPHFASPSMPPVHVSLTPFPVAVSSTTGPLSTPRTTSSVPVSSVFSSQSTTSRFTSLTSRVPTPGLASSTLGVTAIPSSPATNLTTRHPGTMQLPTTVFLTSPFRGSSSTEGPKVSLGTSALSSPGVCSVQEQEEKITYKGCTVNVTLTRCEGVCASSASFNINTQQVDAHCSCCHPLSSHEKQLKLPCQDPSVPGQWLELTLQVFRSCVCSPQRCGV</sequence>
<dbReference type="PANTHER" id="PTHR11339">
    <property type="entry name" value="EXTRACELLULAR MATRIX GLYCOPROTEIN RELATED"/>
    <property type="match status" value="1"/>
</dbReference>
<dbReference type="InterPro" id="IPR036084">
    <property type="entry name" value="Ser_inhib-like_sf"/>
</dbReference>
<keyword evidence="9" id="KW-1185">Reference proteome</keyword>
<dbReference type="CDD" id="cd19941">
    <property type="entry name" value="TIL"/>
    <property type="match status" value="3"/>
</dbReference>
<feature type="compositionally biased region" description="Polar residues" evidence="5">
    <location>
        <begin position="1776"/>
        <end position="1799"/>
    </location>
</feature>